<feature type="compositionally biased region" description="Polar residues" evidence="1">
    <location>
        <begin position="292"/>
        <end position="303"/>
    </location>
</feature>
<proteinExistence type="predicted"/>
<evidence type="ECO:0000256" key="1">
    <source>
        <dbReference type="SAM" id="MobiDB-lite"/>
    </source>
</evidence>
<feature type="signal peptide" evidence="2">
    <location>
        <begin position="1"/>
        <end position="21"/>
    </location>
</feature>
<feature type="domain" description="DUF4097" evidence="3">
    <location>
        <begin position="35"/>
        <end position="234"/>
    </location>
</feature>
<dbReference type="InterPro" id="IPR025164">
    <property type="entry name" value="Toastrack_DUF4097"/>
</dbReference>
<evidence type="ECO:0000256" key="2">
    <source>
        <dbReference type="SAM" id="SignalP"/>
    </source>
</evidence>
<dbReference type="EMBL" id="CP136600">
    <property type="protein sequence ID" value="WOH37089.1"/>
    <property type="molecule type" value="Genomic_DNA"/>
</dbReference>
<feature type="chain" id="PRO_5046173758" evidence="2">
    <location>
        <begin position="22"/>
        <end position="317"/>
    </location>
</feature>
<dbReference type="RefSeq" id="WP_348395883.1">
    <property type="nucleotide sequence ID" value="NZ_CP136600.1"/>
</dbReference>
<dbReference type="Pfam" id="PF13349">
    <property type="entry name" value="DUF4097"/>
    <property type="match status" value="1"/>
</dbReference>
<keyword evidence="5" id="KW-1185">Reference proteome</keyword>
<keyword evidence="2" id="KW-0732">Signal</keyword>
<feature type="region of interest" description="Disordered" evidence="1">
    <location>
        <begin position="283"/>
        <end position="303"/>
    </location>
</feature>
<reference evidence="4 5" key="1">
    <citation type="submission" date="2023-09" db="EMBL/GenBank/DDBJ databases">
        <authorList>
            <person name="Qi X."/>
        </authorList>
    </citation>
    <scope>NUCLEOTIDE SEQUENCE [LARGE SCALE GENOMIC DNA]</scope>
    <source>
        <strain evidence="4 5">S1-1</strain>
    </source>
</reference>
<name>A0ABZ0GMG8_9GAMM</name>
<evidence type="ECO:0000313" key="4">
    <source>
        <dbReference type="EMBL" id="WOH37089.1"/>
    </source>
</evidence>
<evidence type="ECO:0000259" key="3">
    <source>
        <dbReference type="Pfam" id="PF13349"/>
    </source>
</evidence>
<protein>
    <submittedName>
        <fullName evidence="4">DUF4097 family beta strand repeat-containing protein</fullName>
    </submittedName>
</protein>
<organism evidence="4 5">
    <name type="scientific">Thalassotalea fonticola</name>
    <dbReference type="NCBI Taxonomy" id="3065649"/>
    <lineage>
        <taxon>Bacteria</taxon>
        <taxon>Pseudomonadati</taxon>
        <taxon>Pseudomonadota</taxon>
        <taxon>Gammaproteobacteria</taxon>
        <taxon>Alteromonadales</taxon>
        <taxon>Colwelliaceae</taxon>
        <taxon>Thalassotalea</taxon>
    </lineage>
</organism>
<evidence type="ECO:0000313" key="5">
    <source>
        <dbReference type="Proteomes" id="UP001301442"/>
    </source>
</evidence>
<sequence>MKFYKLPLAILALTFVLPVFAKDVDQKISVSSSANISVDNLRGKVVITGTDTNQVWVSGKLDEKATDFILKADGDNVFVQVKMPAQMNNSFWEHDGQETDIVIEVPQSAKLRFQGVSSDISVSNMSNDVRAKTVSGDVIVKQLSGNRVDVETVSGDIDAKTLTGRISLSTVSGDIKDNNSTGRIEYYAVSGDIEVNGSAEEVVANVISGDLEVTLNNVIDAELSSVSGNVDAKLDLSDDGLLKMSSVSGNLNLALQKEVNAYIKVNSNAGGKITNQLTDDKVEKDKYGPHSKLSTQAGSGSASIKMSTVSGNVKLHY</sequence>
<dbReference type="Proteomes" id="UP001301442">
    <property type="component" value="Chromosome"/>
</dbReference>
<gene>
    <name evidence="4" type="ORF">RI844_17230</name>
</gene>
<accession>A0ABZ0GMG8</accession>